<reference evidence="3" key="1">
    <citation type="journal article" date="2019" name="Int. J. Syst. Evol. Microbiol.">
        <title>The Global Catalogue of Microorganisms (GCM) 10K type strain sequencing project: providing services to taxonomists for standard genome sequencing and annotation.</title>
        <authorList>
            <consortium name="The Broad Institute Genomics Platform"/>
            <consortium name="The Broad Institute Genome Sequencing Center for Infectious Disease"/>
            <person name="Wu L."/>
            <person name="Ma J."/>
        </authorList>
    </citation>
    <scope>NUCLEOTIDE SEQUENCE [LARGE SCALE GENOMIC DNA]</scope>
    <source>
        <strain evidence="3">JCM 12762</strain>
    </source>
</reference>
<keyword evidence="3" id="KW-1185">Reference proteome</keyword>
<organism evidence="2 3">
    <name type="scientific">Rhodoglobus aureus</name>
    <dbReference type="NCBI Taxonomy" id="191497"/>
    <lineage>
        <taxon>Bacteria</taxon>
        <taxon>Bacillati</taxon>
        <taxon>Actinomycetota</taxon>
        <taxon>Actinomycetes</taxon>
        <taxon>Micrococcales</taxon>
        <taxon>Microbacteriaceae</taxon>
        <taxon>Rhodoglobus</taxon>
    </lineage>
</organism>
<protein>
    <recommendedName>
        <fullName evidence="4">Lipoprotein</fullName>
    </recommendedName>
</protein>
<accession>A0ABP4FYG1</accession>
<evidence type="ECO:0000256" key="1">
    <source>
        <dbReference type="SAM" id="SignalP"/>
    </source>
</evidence>
<proteinExistence type="predicted"/>
<gene>
    <name evidence="2" type="ORF">GCM10009655_02190</name>
</gene>
<dbReference type="RefSeq" id="WP_343922408.1">
    <property type="nucleotide sequence ID" value="NZ_BAAAKW010000005.1"/>
</dbReference>
<sequence>MRLPNLVRAAGGALLLALLSGCAPSDASTPPEPIATFVAPYATDEEALAAAEEAYAEYVRVSAEILLEGGADPERLGDVVVGEFLESSIVGLRKFAEEGKTQTGTSIVGNAELQRYSPTSGPRELITIYVCRNISAVDVLDSSGKSIVTSERDDSSIMQVTFDYNEPRDALLVSDQQLWSKGKC</sequence>
<dbReference type="Proteomes" id="UP001500943">
    <property type="component" value="Unassembled WGS sequence"/>
</dbReference>
<dbReference type="PROSITE" id="PS51257">
    <property type="entry name" value="PROKAR_LIPOPROTEIN"/>
    <property type="match status" value="1"/>
</dbReference>
<dbReference type="EMBL" id="BAAAKW010000005">
    <property type="protein sequence ID" value="GAA1206653.1"/>
    <property type="molecule type" value="Genomic_DNA"/>
</dbReference>
<feature type="signal peptide" evidence="1">
    <location>
        <begin position="1"/>
        <end position="27"/>
    </location>
</feature>
<keyword evidence="1" id="KW-0732">Signal</keyword>
<name>A0ABP4FYG1_9MICO</name>
<evidence type="ECO:0008006" key="4">
    <source>
        <dbReference type="Google" id="ProtNLM"/>
    </source>
</evidence>
<feature type="chain" id="PRO_5046648747" description="Lipoprotein" evidence="1">
    <location>
        <begin position="28"/>
        <end position="184"/>
    </location>
</feature>
<evidence type="ECO:0000313" key="3">
    <source>
        <dbReference type="Proteomes" id="UP001500943"/>
    </source>
</evidence>
<evidence type="ECO:0000313" key="2">
    <source>
        <dbReference type="EMBL" id="GAA1206653.1"/>
    </source>
</evidence>
<comment type="caution">
    <text evidence="2">The sequence shown here is derived from an EMBL/GenBank/DDBJ whole genome shotgun (WGS) entry which is preliminary data.</text>
</comment>